<protein>
    <submittedName>
        <fullName evidence="1">Uncharacterized protein</fullName>
    </submittedName>
</protein>
<proteinExistence type="predicted"/>
<dbReference type="AlphaFoldDB" id="A0A7S2LEE3"/>
<dbReference type="EMBL" id="HBGW01061089">
    <property type="protein sequence ID" value="CAD9603952.1"/>
    <property type="molecule type" value="Transcribed_RNA"/>
</dbReference>
<name>A0A7S2LEE3_9DINO</name>
<evidence type="ECO:0000313" key="1">
    <source>
        <dbReference type="EMBL" id="CAD9603952.1"/>
    </source>
</evidence>
<sequence length="708" mass="78347">MQTAHNLVLHGGALDAHHHAAHFPAAFEAELSHLHHSMPGFVYTTPQKARHDFDESTLSTAASTTGPPAADDVVPKAQYNQLKANFDQLLALYHDSCLALANMHERHGEVMCHWAKHMTHHAEIIHYAAEAENQLGAGGMKRTVAKKTKRKAPILGVMRLDYNYPPAVGDTDSPASFGYDVMYRVVPGLTFEIAQAGTFEEKVERYFAEAIKWLENKGANAITGDCGFMMAFQILARKIATRPVFMSSMVQCPIIACAFDPNEKIMIMTANSMSLKPQKDVLLSSCGFDVNEERFIIVGCQNVKYFDAVARGEAVPMEKVQPGVVALAQETIRRQPMIRGILLECTELPAYADALRAKTGLPVWDAITGADFYINAYKDNPRFGINDWQAEWDETVDEYEFASNLAKSEASDVVSGFKKKQQAKAAAAKSLKKKIEKQCKKNSAPCLGVVRLDYNYPPAAGDIDCPGSYDYDVKYRCVPGLTFAMAQSGKMTPKVQEEFMNACRDLEKRGCCGITGDCGFMMAFQPLARTAVNIPVFMSSMVQCPMVSVAFDKYDRILILTANGETLKPQKDILLNQCGFDVDDTRFIIKGCQNIPGFDAVAKGEQVDVEFVTPGMIEMVKGILSDDPSIRAIVLECTELPPYADALRAQFSLPVWDAITCADFFISSRKDNPRFGLNQWQADWDGIQDEYTLGQNLSQEAQSRLLNA</sequence>
<reference evidence="1" key="1">
    <citation type="submission" date="2021-01" db="EMBL/GenBank/DDBJ databases">
        <authorList>
            <person name="Corre E."/>
            <person name="Pelletier E."/>
            <person name="Niang G."/>
            <person name="Scheremetjew M."/>
            <person name="Finn R."/>
            <person name="Kale V."/>
            <person name="Holt S."/>
            <person name="Cochrane G."/>
            <person name="Meng A."/>
            <person name="Brown T."/>
            <person name="Cohen L."/>
        </authorList>
    </citation>
    <scope>NUCLEOTIDE SEQUENCE</scope>
    <source>
        <strain evidence="1">RCC3387</strain>
    </source>
</reference>
<accession>A0A7S2LEE3</accession>
<gene>
    <name evidence="1" type="ORF">BRAN1462_LOCUS38935</name>
</gene>
<organism evidence="1">
    <name type="scientific">Zooxanthella nutricula</name>
    <dbReference type="NCBI Taxonomy" id="1333877"/>
    <lineage>
        <taxon>Eukaryota</taxon>
        <taxon>Sar</taxon>
        <taxon>Alveolata</taxon>
        <taxon>Dinophyceae</taxon>
        <taxon>Peridiniales</taxon>
        <taxon>Peridiniales incertae sedis</taxon>
        <taxon>Zooxanthella</taxon>
    </lineage>
</organism>